<accession>A0AAD4XA20</accession>
<dbReference type="Proteomes" id="UP001202328">
    <property type="component" value="Unassembled WGS sequence"/>
</dbReference>
<sequence length="492" mass="56778">MAGKEDVSIVVDDLIAKLPKVAAPTRSWGSQVCIYKVHEKLHAVSSPSVYVPAVVSIGPIHYGDEKLKGTEDVKLYYMSDVLTQRGKKDINTATALLQKCVESIEKLEKEIRECYAEPILLESKEFVEMVVVDGLFIVGLFQNYRVEPVMDDDPIAHNPWKSQNLIWDLLLLENQIPMFVLQSLYKLTASEEEQSLKTIGYLSYGFFKNYISFPRDKIVLHKMKETDLHEGVHYKHLLHHLANTFHPLIDNEDSEVCPSLRRLRHALRVTTKFIIELFLPKPTTVHTSRLYMPSATQLNTAGIKIVKSSTEGSFLDISFKDGVMTIPPVVISGRTEPLLRNLIAAEQFSDQYTIYVTSYALFMDRLIVTAKDVEFLSSRGIITNEFGRFEEIADLFSRLHREVVLGAPFYYLGTFDRVNEYYNDCWNFWKATIKRKYFIDPWVTTDLSFSKQESYNRCPPLPGTVYPPRRKFPPTYRETYDHLEEFFDDFIS</sequence>
<evidence type="ECO:0000313" key="2">
    <source>
        <dbReference type="EMBL" id="KAI3867630.1"/>
    </source>
</evidence>
<reference evidence="2" key="1">
    <citation type="submission" date="2022-04" db="EMBL/GenBank/DDBJ databases">
        <title>A functionally conserved STORR gene fusion in Papaver species that diverged 16.8 million years ago.</title>
        <authorList>
            <person name="Catania T."/>
        </authorList>
    </citation>
    <scope>NUCLEOTIDE SEQUENCE</scope>
    <source>
        <strain evidence="2">S-188037</strain>
    </source>
</reference>
<dbReference type="AlphaFoldDB" id="A0AAD4XA20"/>
<name>A0AAD4XA20_9MAGN</name>
<dbReference type="PANTHER" id="PTHR31170">
    <property type="entry name" value="BNAC04G53230D PROTEIN"/>
    <property type="match status" value="1"/>
</dbReference>
<keyword evidence="3" id="KW-1185">Reference proteome</keyword>
<evidence type="ECO:0000313" key="3">
    <source>
        <dbReference type="Proteomes" id="UP001202328"/>
    </source>
</evidence>
<dbReference type="PANTHER" id="PTHR31170:SF25">
    <property type="entry name" value="BNAA09G04570D PROTEIN"/>
    <property type="match status" value="1"/>
</dbReference>
<proteinExistence type="predicted"/>
<dbReference type="Pfam" id="PF03140">
    <property type="entry name" value="DUF247"/>
    <property type="match status" value="1"/>
</dbReference>
<dbReference type="EMBL" id="JAJJMB010013545">
    <property type="protein sequence ID" value="KAI3867630.1"/>
    <property type="molecule type" value="Genomic_DNA"/>
</dbReference>
<feature type="coiled-coil region" evidence="1">
    <location>
        <begin position="90"/>
        <end position="117"/>
    </location>
</feature>
<dbReference type="InterPro" id="IPR004158">
    <property type="entry name" value="DUF247_pln"/>
</dbReference>
<protein>
    <submittedName>
        <fullName evidence="2">Uncharacterized protein</fullName>
    </submittedName>
</protein>
<gene>
    <name evidence="2" type="ORF">MKW98_006007</name>
</gene>
<evidence type="ECO:0000256" key="1">
    <source>
        <dbReference type="SAM" id="Coils"/>
    </source>
</evidence>
<keyword evidence="1" id="KW-0175">Coiled coil</keyword>
<comment type="caution">
    <text evidence="2">The sequence shown here is derived from an EMBL/GenBank/DDBJ whole genome shotgun (WGS) entry which is preliminary data.</text>
</comment>
<organism evidence="2 3">
    <name type="scientific">Papaver atlanticum</name>
    <dbReference type="NCBI Taxonomy" id="357466"/>
    <lineage>
        <taxon>Eukaryota</taxon>
        <taxon>Viridiplantae</taxon>
        <taxon>Streptophyta</taxon>
        <taxon>Embryophyta</taxon>
        <taxon>Tracheophyta</taxon>
        <taxon>Spermatophyta</taxon>
        <taxon>Magnoliopsida</taxon>
        <taxon>Ranunculales</taxon>
        <taxon>Papaveraceae</taxon>
        <taxon>Papaveroideae</taxon>
        <taxon>Papaver</taxon>
    </lineage>
</organism>